<dbReference type="GO" id="GO:0006412">
    <property type="term" value="P:translation"/>
    <property type="evidence" value="ECO:0007669"/>
    <property type="project" value="InterPro"/>
</dbReference>
<evidence type="ECO:0000259" key="4">
    <source>
        <dbReference type="Pfam" id="PF00542"/>
    </source>
</evidence>
<dbReference type="Gene3D" id="3.30.1390.10">
    <property type="match status" value="1"/>
</dbReference>
<accession>A0AAV4QFZ7</accession>
<evidence type="ECO:0000313" key="6">
    <source>
        <dbReference type="EMBL" id="GIY07861.1"/>
    </source>
</evidence>
<evidence type="ECO:0000256" key="2">
    <source>
        <dbReference type="ARBA" id="ARBA00022980"/>
    </source>
</evidence>
<dbReference type="GO" id="GO:0003729">
    <property type="term" value="F:mRNA binding"/>
    <property type="evidence" value="ECO:0007669"/>
    <property type="project" value="TreeGrafter"/>
</dbReference>
<comment type="caution">
    <text evidence="6">The sequence shown here is derived from an EMBL/GenBank/DDBJ whole genome shotgun (WGS) entry which is preliminary data.</text>
</comment>
<sequence>MSVLRQSIKCYFTRKISHYSLDLHHYSYSQQRLWRYCSSAAISHPTSDDSVKVYSSKITSIVEDIAKLTLIEVADLNECLKKKLNIKDAPMMMGVAPVAAQSAAAEDDNEPEVTKSSFTVKLTEFDASKKIALIKEIKNFMEGMNLVQAKKFVESAPQIVRADIAQDEAENIKKTLEAAGAKCEIS</sequence>
<dbReference type="SUPFAM" id="SSF54736">
    <property type="entry name" value="ClpS-like"/>
    <property type="match status" value="1"/>
</dbReference>
<dbReference type="PANTHER" id="PTHR45987:SF4">
    <property type="entry name" value="LARGE RIBOSOMAL SUBUNIT PROTEIN BL12M"/>
    <property type="match status" value="1"/>
</dbReference>
<reference evidence="6 7" key="1">
    <citation type="submission" date="2021-06" db="EMBL/GenBank/DDBJ databases">
        <title>Caerostris darwini draft genome.</title>
        <authorList>
            <person name="Kono N."/>
            <person name="Arakawa K."/>
        </authorList>
    </citation>
    <scope>NUCLEOTIDE SEQUENCE [LARGE SCALE GENOMIC DNA]</scope>
</reference>
<name>A0AAV4QFZ7_9ARAC</name>
<dbReference type="HAMAP" id="MF_00368">
    <property type="entry name" value="Ribosomal_bL12"/>
    <property type="match status" value="1"/>
</dbReference>
<evidence type="ECO:0000256" key="1">
    <source>
        <dbReference type="ARBA" id="ARBA00007197"/>
    </source>
</evidence>
<dbReference type="Gene3D" id="1.20.5.710">
    <property type="entry name" value="Single helix bin"/>
    <property type="match status" value="1"/>
</dbReference>
<evidence type="ECO:0000313" key="7">
    <source>
        <dbReference type="Proteomes" id="UP001054837"/>
    </source>
</evidence>
<dbReference type="Proteomes" id="UP001054837">
    <property type="component" value="Unassembled WGS sequence"/>
</dbReference>
<organism evidence="6 7">
    <name type="scientific">Caerostris darwini</name>
    <dbReference type="NCBI Taxonomy" id="1538125"/>
    <lineage>
        <taxon>Eukaryota</taxon>
        <taxon>Metazoa</taxon>
        <taxon>Ecdysozoa</taxon>
        <taxon>Arthropoda</taxon>
        <taxon>Chelicerata</taxon>
        <taxon>Arachnida</taxon>
        <taxon>Araneae</taxon>
        <taxon>Araneomorphae</taxon>
        <taxon>Entelegynae</taxon>
        <taxon>Araneoidea</taxon>
        <taxon>Araneidae</taxon>
        <taxon>Caerostris</taxon>
    </lineage>
</organism>
<dbReference type="InterPro" id="IPR036235">
    <property type="entry name" value="Ribosomal_bL12_oligo_N_sf"/>
</dbReference>
<dbReference type="PANTHER" id="PTHR45987">
    <property type="entry name" value="39S RIBOSOMAL PROTEIN L12"/>
    <property type="match status" value="1"/>
</dbReference>
<dbReference type="Pfam" id="PF16320">
    <property type="entry name" value="Ribosomal_L12_N"/>
    <property type="match status" value="1"/>
</dbReference>
<feature type="domain" description="Large ribosomal subunit protein bL12 oligomerization" evidence="5">
    <location>
        <begin position="57"/>
        <end position="105"/>
    </location>
</feature>
<dbReference type="FunFam" id="3.30.1390.10:FF:000001">
    <property type="entry name" value="50S ribosomal protein L7/L12"/>
    <property type="match status" value="1"/>
</dbReference>
<dbReference type="SUPFAM" id="SSF48300">
    <property type="entry name" value="Ribosomal protein L7/12, oligomerisation (N-terminal) domain"/>
    <property type="match status" value="1"/>
</dbReference>
<evidence type="ECO:0000256" key="3">
    <source>
        <dbReference type="ARBA" id="ARBA00023274"/>
    </source>
</evidence>
<gene>
    <name evidence="6" type="primary">MRPL12</name>
    <name evidence="6" type="ORF">CDAR_243491</name>
</gene>
<dbReference type="InterPro" id="IPR008932">
    <property type="entry name" value="Ribosomal_bL12_oligo"/>
</dbReference>
<protein>
    <submittedName>
        <fullName evidence="6">39S ribosomal protein L12, mitochondrial</fullName>
    </submittedName>
</protein>
<dbReference type="InterPro" id="IPR000206">
    <property type="entry name" value="Ribosomal_bL12"/>
</dbReference>
<comment type="similarity">
    <text evidence="1">Belongs to the bacterial ribosomal protein bL12 family.</text>
</comment>
<dbReference type="Pfam" id="PF00542">
    <property type="entry name" value="Ribosomal_L12"/>
    <property type="match status" value="1"/>
</dbReference>
<keyword evidence="2 6" id="KW-0689">Ribosomal protein</keyword>
<dbReference type="InterPro" id="IPR013823">
    <property type="entry name" value="Ribosomal_bL12_C"/>
</dbReference>
<feature type="domain" description="Large ribosomal subunit protein bL12 C-terminal" evidence="4">
    <location>
        <begin position="118"/>
        <end position="185"/>
    </location>
</feature>
<dbReference type="GO" id="GO:0005762">
    <property type="term" value="C:mitochondrial large ribosomal subunit"/>
    <property type="evidence" value="ECO:0007669"/>
    <property type="project" value="TreeGrafter"/>
</dbReference>
<proteinExistence type="inferred from homology"/>
<dbReference type="EMBL" id="BPLQ01004408">
    <property type="protein sequence ID" value="GIY07861.1"/>
    <property type="molecule type" value="Genomic_DNA"/>
</dbReference>
<evidence type="ECO:0000259" key="5">
    <source>
        <dbReference type="Pfam" id="PF16320"/>
    </source>
</evidence>
<keyword evidence="3" id="KW-0687">Ribonucleoprotein</keyword>
<dbReference type="InterPro" id="IPR014719">
    <property type="entry name" value="Ribosomal_bL12_C/ClpS-like"/>
</dbReference>
<dbReference type="AlphaFoldDB" id="A0AAV4QFZ7"/>
<dbReference type="CDD" id="cd00387">
    <property type="entry name" value="Ribosomal_L7_L12"/>
    <property type="match status" value="1"/>
</dbReference>
<keyword evidence="7" id="KW-1185">Reference proteome</keyword>
<dbReference type="GO" id="GO:0003735">
    <property type="term" value="F:structural constituent of ribosome"/>
    <property type="evidence" value="ECO:0007669"/>
    <property type="project" value="InterPro"/>
</dbReference>